<evidence type="ECO:0000256" key="1">
    <source>
        <dbReference type="ARBA" id="ARBA00001412"/>
    </source>
</evidence>
<dbReference type="InterPro" id="IPR013529">
    <property type="entry name" value="Glyco_hydro_42_N"/>
</dbReference>
<evidence type="ECO:0000259" key="7">
    <source>
        <dbReference type="Pfam" id="PF02449"/>
    </source>
</evidence>
<dbReference type="InterPro" id="IPR013739">
    <property type="entry name" value="Beta_galactosidase_C"/>
</dbReference>
<dbReference type="InterPro" id="IPR013780">
    <property type="entry name" value="Glyco_hydro_b"/>
</dbReference>
<feature type="domain" description="Beta-galactosidase C-terminal" evidence="9">
    <location>
        <begin position="622"/>
        <end position="676"/>
    </location>
</feature>
<dbReference type="SUPFAM" id="SSF51445">
    <property type="entry name" value="(Trans)glycosidases"/>
    <property type="match status" value="1"/>
</dbReference>
<comment type="similarity">
    <text evidence="2 6">Belongs to the glycosyl hydrolase 42 family.</text>
</comment>
<comment type="catalytic activity">
    <reaction evidence="1 6">
        <text>Hydrolysis of terminal non-reducing beta-D-galactose residues in beta-D-galactosides.</text>
        <dbReference type="EC" id="3.2.1.23"/>
    </reaction>
</comment>
<dbReference type="InterPro" id="IPR029062">
    <property type="entry name" value="Class_I_gatase-like"/>
</dbReference>
<name>A0ABW4V4N4_9MICO</name>
<protein>
    <recommendedName>
        <fullName evidence="3 6">Beta-galactosidase</fullName>
        <shortName evidence="6">Beta-gal</shortName>
        <ecNumber evidence="3 6">3.2.1.23</ecNumber>
    </recommendedName>
</protein>
<keyword evidence="4 6" id="KW-0378">Hydrolase</keyword>
<evidence type="ECO:0000313" key="10">
    <source>
        <dbReference type="EMBL" id="MFD2024500.1"/>
    </source>
</evidence>
<evidence type="ECO:0000256" key="6">
    <source>
        <dbReference type="PIRNR" id="PIRNR001084"/>
    </source>
</evidence>
<feature type="domain" description="Glycoside hydrolase family 42 N-terminal" evidence="7">
    <location>
        <begin position="28"/>
        <end position="399"/>
    </location>
</feature>
<accession>A0ABW4V4N4</accession>
<evidence type="ECO:0000256" key="2">
    <source>
        <dbReference type="ARBA" id="ARBA00005940"/>
    </source>
</evidence>
<keyword evidence="5 6" id="KW-0326">Glycosidase</keyword>
<dbReference type="Gene3D" id="2.60.40.1180">
    <property type="entry name" value="Golgi alpha-mannosidase II"/>
    <property type="match status" value="1"/>
</dbReference>
<dbReference type="EC" id="3.2.1.23" evidence="3 6"/>
<dbReference type="PANTHER" id="PTHR36447:SF1">
    <property type="entry name" value="BETA-GALACTOSIDASE GANA"/>
    <property type="match status" value="1"/>
</dbReference>
<evidence type="ECO:0000259" key="9">
    <source>
        <dbReference type="Pfam" id="PF08533"/>
    </source>
</evidence>
<sequence length="680" mass="74744">MARRASERPSTRRTLTAWPTDGLSYGGDYNPEQWSPDVWREDVRLMREAGVNIVTLGVFSWGLLEPREGEYDWGWFDEIIGLLHDAGIAIDLATPTAAPPGWLLHAHPEILPVDAHGGREQPGGRLGWCASSPVFREHALRITRALAERYSDHPAVRLWHVSNELGGGNGRCYCDVSAARFRDWLRVEYGTVEAVNAAWGTAFWGHTFADIDHIEPPRGEKHKANPGLSLAFERFSSDELLEHYLAEAEVLREHGDVPVTTNFMVGSGGHVVDYSDWAKHVDVVANDHYTIVDDPVREQDLAFAADRMRGLTDARSPWLLMEHSTGAPSWQVRNRAKAPGEIVRNALTHVARGSDGAMFFQWRASTAGTEQFHSAMLPHAGTESRVWREIVQLGDALRRLRVIAGCPVEPAKVALLVDEESAWALRQGLKPHRALQYSREARLWHRVFWQRQVLVDVLPVDADLDGYDLVVLPTLMIVSDAQAARVDEFVRGGGTALVGYLSGVLDETGRVRGGGYPGAFRDLLGVTTEEFRPLQIYETVRLSDGAEVTDWSEDTNLHGAESVITYADGDSVGRAAVTRNAVGDGTAWYISAPLPLDSAARIADRLIAELDLPRAVEASPAIEAVRRRTPDGDVLFLINHSNDDETVNVSGRSLLDDASFDSAAVVPAGAVVVLREGTAG</sequence>
<dbReference type="Pfam" id="PF08532">
    <property type="entry name" value="Glyco_hydro_42M"/>
    <property type="match status" value="1"/>
</dbReference>
<gene>
    <name evidence="10" type="ORF">ACFSL2_03155</name>
</gene>
<dbReference type="Pfam" id="PF02449">
    <property type="entry name" value="Glyco_hydro_42"/>
    <property type="match status" value="1"/>
</dbReference>
<dbReference type="InterPro" id="IPR017853">
    <property type="entry name" value="GH"/>
</dbReference>
<evidence type="ECO:0000256" key="3">
    <source>
        <dbReference type="ARBA" id="ARBA00012756"/>
    </source>
</evidence>
<dbReference type="InterPro" id="IPR013738">
    <property type="entry name" value="Beta_galactosidase_Trimer"/>
</dbReference>
<evidence type="ECO:0000259" key="8">
    <source>
        <dbReference type="Pfam" id="PF08532"/>
    </source>
</evidence>
<evidence type="ECO:0000256" key="5">
    <source>
        <dbReference type="ARBA" id="ARBA00023295"/>
    </source>
</evidence>
<dbReference type="SUPFAM" id="SSF52317">
    <property type="entry name" value="Class I glutamine amidotransferase-like"/>
    <property type="match status" value="1"/>
</dbReference>
<dbReference type="Gene3D" id="3.40.50.880">
    <property type="match status" value="1"/>
</dbReference>
<evidence type="ECO:0000313" key="11">
    <source>
        <dbReference type="Proteomes" id="UP001597338"/>
    </source>
</evidence>
<comment type="caution">
    <text evidence="10">The sequence shown here is derived from an EMBL/GenBank/DDBJ whole genome shotgun (WGS) entry which is preliminary data.</text>
</comment>
<organism evidence="10 11">
    <name type="scientific">Promicromonospora aerolata</name>
    <dbReference type="NCBI Taxonomy" id="195749"/>
    <lineage>
        <taxon>Bacteria</taxon>
        <taxon>Bacillati</taxon>
        <taxon>Actinomycetota</taxon>
        <taxon>Actinomycetes</taxon>
        <taxon>Micrococcales</taxon>
        <taxon>Promicromonosporaceae</taxon>
        <taxon>Promicromonospora</taxon>
    </lineage>
</organism>
<dbReference type="PANTHER" id="PTHR36447">
    <property type="entry name" value="BETA-GALACTOSIDASE GANA"/>
    <property type="match status" value="1"/>
</dbReference>
<keyword evidence="11" id="KW-1185">Reference proteome</keyword>
<dbReference type="InterPro" id="IPR003476">
    <property type="entry name" value="Glyco_hydro_42"/>
</dbReference>
<dbReference type="EMBL" id="JBHUHF010000001">
    <property type="protein sequence ID" value="MFD2024500.1"/>
    <property type="molecule type" value="Genomic_DNA"/>
</dbReference>
<dbReference type="CDD" id="cd03143">
    <property type="entry name" value="A4_beta-galactosidase_middle_domain"/>
    <property type="match status" value="1"/>
</dbReference>
<proteinExistence type="inferred from homology"/>
<reference evidence="11" key="1">
    <citation type="journal article" date="2019" name="Int. J. Syst. Evol. Microbiol.">
        <title>The Global Catalogue of Microorganisms (GCM) 10K type strain sequencing project: providing services to taxonomists for standard genome sequencing and annotation.</title>
        <authorList>
            <consortium name="The Broad Institute Genomics Platform"/>
            <consortium name="The Broad Institute Genome Sequencing Center for Infectious Disease"/>
            <person name="Wu L."/>
            <person name="Ma J."/>
        </authorList>
    </citation>
    <scope>NUCLEOTIDE SEQUENCE [LARGE SCALE GENOMIC DNA]</scope>
    <source>
        <strain evidence="11">CCM 7043</strain>
    </source>
</reference>
<dbReference type="PIRSF" id="PIRSF001084">
    <property type="entry name" value="B-galactosidase"/>
    <property type="match status" value="1"/>
</dbReference>
<dbReference type="Gene3D" id="3.20.20.80">
    <property type="entry name" value="Glycosidases"/>
    <property type="match status" value="1"/>
</dbReference>
<dbReference type="RefSeq" id="WP_377196439.1">
    <property type="nucleotide sequence ID" value="NZ_JBHUHF010000001.1"/>
</dbReference>
<dbReference type="Proteomes" id="UP001597338">
    <property type="component" value="Unassembled WGS sequence"/>
</dbReference>
<evidence type="ECO:0000256" key="4">
    <source>
        <dbReference type="ARBA" id="ARBA00022801"/>
    </source>
</evidence>
<dbReference type="Pfam" id="PF08533">
    <property type="entry name" value="Glyco_hydro_42C"/>
    <property type="match status" value="1"/>
</dbReference>
<feature type="domain" description="Beta-galactosidase trimerisation" evidence="8">
    <location>
        <begin position="411"/>
        <end position="612"/>
    </location>
</feature>